<gene>
    <name evidence="1" type="ORF">QFC24_004299</name>
</gene>
<proteinExistence type="predicted"/>
<keyword evidence="2" id="KW-1185">Reference proteome</keyword>
<protein>
    <submittedName>
        <fullName evidence="1">Uncharacterized protein</fullName>
    </submittedName>
</protein>
<evidence type="ECO:0000313" key="2">
    <source>
        <dbReference type="Proteomes" id="UP001234202"/>
    </source>
</evidence>
<reference evidence="1" key="1">
    <citation type="submission" date="2023-04" db="EMBL/GenBank/DDBJ databases">
        <title>Draft Genome sequencing of Naganishia species isolated from polar environments using Oxford Nanopore Technology.</title>
        <authorList>
            <person name="Leo P."/>
            <person name="Venkateswaran K."/>
        </authorList>
    </citation>
    <scope>NUCLEOTIDE SEQUENCE</scope>
    <source>
        <strain evidence="1">DBVPG 5303</strain>
    </source>
</reference>
<sequence length="942" mass="103080">MPAGSADPRFAGVATDPRFRRPKQKAVKVEIDARFKEVLESNEFGGPGSASGKKGKRLDKYGRPLASSHHQDQLKNFYRLKSPEAGEEDQKDGKAVAEKPSAGFVDYARGEGLLDSSGSEDESGEDDVGSDDDEEGVIELGMGRRQTKIPGQSLDTEDEEEDEDDLDIDLSEDEDDATAAQAIVDAAKKASTSESQKQHTQHVSSIPTEEDIRLADAQAAEAEEADLIEPTKRVAIVNLDWDNMRAIDLYTVFNSIINSYRPDARTSRGSADPLSAKKKLVVLKGKLLSVRVFPSEFGKERMAKEEVEGPAAEVFGSRFKHEKRNGQSSRSRARAISEDEDDYSSDNLSGDQELEDGFGSDLENPDQDDQLSAQENGEGEEDEDDAGFLSAEDDEGDEDDDDEDPTGLDMGSDDGSEASDIPEGDVDMDKLREYQLERLRYYYAIATFSDVSAAEYILNECNGTEFERTANVFDMMYVPDDTEFDVDECRDEATEEAKGYKGNDFVTDALRHSRVKLTWDQDDPNRVKVLRRPMTKQEIEEDDFKAYLASGTEDDESELEEGDSSAKPKAKSSNVSKARLQGKALRDLLLNGGDDEADVWGKHGGTGNPFGALEADDFGGEGGEIEVTFKSGLSKKGGAASTGAGEAEEDMTTLERYRARLKEKMNRKKEKKELKASTRAVNEAEAGEGKYTASKAGEEDDFFNDDGGDANAGEDFFEPAEPEPTSKNTKAVPPGKSKKQSIQRDDVDQTISKPRQEATAADLSILAGVDEAKHFSMQDIIKAEKDAGKKKRKRSKKSKGVERDVELGEEGFDINVKDDRFKVLHEEPAFAIDPSNPHFVKTKGMSKLLQEGTKRRQQQAAVTAEKALQQTASRKQKTTTGAQPAFGLPQVVAATSALGVSATDGSGDQNLLDLVAHVKRKLGDDTPSAVADQGGKKKRKRR</sequence>
<accession>A0ACC2XH78</accession>
<name>A0ACC2XH78_9TREE</name>
<dbReference type="Proteomes" id="UP001234202">
    <property type="component" value="Unassembled WGS sequence"/>
</dbReference>
<evidence type="ECO:0000313" key="1">
    <source>
        <dbReference type="EMBL" id="KAJ9122072.1"/>
    </source>
</evidence>
<dbReference type="EMBL" id="JASBWV010000015">
    <property type="protein sequence ID" value="KAJ9122072.1"/>
    <property type="molecule type" value="Genomic_DNA"/>
</dbReference>
<organism evidence="1 2">
    <name type="scientific">Naganishia onofrii</name>
    <dbReference type="NCBI Taxonomy" id="1851511"/>
    <lineage>
        <taxon>Eukaryota</taxon>
        <taxon>Fungi</taxon>
        <taxon>Dikarya</taxon>
        <taxon>Basidiomycota</taxon>
        <taxon>Agaricomycotina</taxon>
        <taxon>Tremellomycetes</taxon>
        <taxon>Filobasidiales</taxon>
        <taxon>Filobasidiaceae</taxon>
        <taxon>Naganishia</taxon>
    </lineage>
</organism>
<comment type="caution">
    <text evidence="1">The sequence shown here is derived from an EMBL/GenBank/DDBJ whole genome shotgun (WGS) entry which is preliminary data.</text>
</comment>